<evidence type="ECO:0000313" key="2">
    <source>
        <dbReference type="EMBL" id="KAJ1351172.1"/>
    </source>
</evidence>
<keyword evidence="1" id="KW-0732">Signal</keyword>
<gene>
    <name evidence="2" type="ORF">KIN20_007137</name>
</gene>
<feature type="signal peptide" evidence="1">
    <location>
        <begin position="1"/>
        <end position="24"/>
    </location>
</feature>
<dbReference type="AlphaFoldDB" id="A0AAD5MLQ5"/>
<feature type="chain" id="PRO_5042031712" evidence="1">
    <location>
        <begin position="25"/>
        <end position="134"/>
    </location>
</feature>
<name>A0AAD5MLQ5_PARTN</name>
<dbReference type="Proteomes" id="UP001196413">
    <property type="component" value="Unassembled WGS sequence"/>
</dbReference>
<organism evidence="2 3">
    <name type="scientific">Parelaphostrongylus tenuis</name>
    <name type="common">Meningeal worm</name>
    <dbReference type="NCBI Taxonomy" id="148309"/>
    <lineage>
        <taxon>Eukaryota</taxon>
        <taxon>Metazoa</taxon>
        <taxon>Ecdysozoa</taxon>
        <taxon>Nematoda</taxon>
        <taxon>Chromadorea</taxon>
        <taxon>Rhabditida</taxon>
        <taxon>Rhabditina</taxon>
        <taxon>Rhabditomorpha</taxon>
        <taxon>Strongyloidea</taxon>
        <taxon>Metastrongylidae</taxon>
        <taxon>Parelaphostrongylus</taxon>
    </lineage>
</organism>
<reference evidence="2" key="1">
    <citation type="submission" date="2021-06" db="EMBL/GenBank/DDBJ databases">
        <title>Parelaphostrongylus tenuis whole genome reference sequence.</title>
        <authorList>
            <person name="Garwood T.J."/>
            <person name="Larsen P.A."/>
            <person name="Fountain-Jones N.M."/>
            <person name="Garbe J.R."/>
            <person name="Macchietto M.G."/>
            <person name="Kania S.A."/>
            <person name="Gerhold R.W."/>
            <person name="Richards J.E."/>
            <person name="Wolf T.M."/>
        </authorList>
    </citation>
    <scope>NUCLEOTIDE SEQUENCE</scope>
    <source>
        <strain evidence="2">MNPRO001-30</strain>
        <tissue evidence="2">Meninges</tissue>
    </source>
</reference>
<proteinExistence type="predicted"/>
<sequence length="134" mass="13899">MNMAKLPTNSYVISLLTTVLTVLGCGVVPAGQASNRPFTVTGFTLPVAIAYAVKPKVYAGVSGIATSEAGAKGFVFEVLERQARTALLPDAVISAILGQLTVTTSYQPLLCQKVVKPSDEGGSPLSNIHSGYSK</sequence>
<dbReference type="EMBL" id="JAHQIW010001021">
    <property type="protein sequence ID" value="KAJ1351172.1"/>
    <property type="molecule type" value="Genomic_DNA"/>
</dbReference>
<dbReference type="PROSITE" id="PS51257">
    <property type="entry name" value="PROKAR_LIPOPROTEIN"/>
    <property type="match status" value="1"/>
</dbReference>
<comment type="caution">
    <text evidence="2">The sequence shown here is derived from an EMBL/GenBank/DDBJ whole genome shotgun (WGS) entry which is preliminary data.</text>
</comment>
<keyword evidence="3" id="KW-1185">Reference proteome</keyword>
<protein>
    <submittedName>
        <fullName evidence="2">Uncharacterized protein</fullName>
    </submittedName>
</protein>
<accession>A0AAD5MLQ5</accession>
<evidence type="ECO:0000313" key="3">
    <source>
        <dbReference type="Proteomes" id="UP001196413"/>
    </source>
</evidence>
<evidence type="ECO:0000256" key="1">
    <source>
        <dbReference type="SAM" id="SignalP"/>
    </source>
</evidence>